<dbReference type="GO" id="GO:0008233">
    <property type="term" value="F:peptidase activity"/>
    <property type="evidence" value="ECO:0007669"/>
    <property type="project" value="UniProtKB-KW"/>
</dbReference>
<reference evidence="7" key="1">
    <citation type="journal article" date="2019" name="Int. J. Syst. Evol. Microbiol.">
        <title>The Global Catalogue of Microorganisms (GCM) 10K type strain sequencing project: providing services to taxonomists for standard genome sequencing and annotation.</title>
        <authorList>
            <consortium name="The Broad Institute Genomics Platform"/>
            <consortium name="The Broad Institute Genome Sequencing Center for Infectious Disease"/>
            <person name="Wu L."/>
            <person name="Ma J."/>
        </authorList>
    </citation>
    <scope>NUCLEOTIDE SEQUENCE [LARGE SCALE GENOMIC DNA]</scope>
    <source>
        <strain evidence="7">JCM 18541</strain>
    </source>
</reference>
<dbReference type="InterPro" id="IPR009003">
    <property type="entry name" value="Peptidase_S1_PA"/>
</dbReference>
<keyword evidence="6" id="KW-0645">Protease</keyword>
<gene>
    <name evidence="6" type="ORF">GCM10023352_03410</name>
</gene>
<protein>
    <submittedName>
        <fullName evidence="6">MarP family serine protease</fullName>
    </submittedName>
</protein>
<dbReference type="InterPro" id="IPR001940">
    <property type="entry name" value="Peptidase_S1C"/>
</dbReference>
<comment type="subcellular location">
    <subcellularLocation>
        <location evidence="1">Membrane</location>
        <topology evidence="1">Multi-pass membrane protein</topology>
    </subcellularLocation>
</comment>
<evidence type="ECO:0000256" key="4">
    <source>
        <dbReference type="ARBA" id="ARBA00023136"/>
    </source>
</evidence>
<dbReference type="NCBIfam" id="NF033740">
    <property type="entry name" value="MarP_fam_protase"/>
    <property type="match status" value="1"/>
</dbReference>
<dbReference type="GO" id="GO:0006508">
    <property type="term" value="P:proteolysis"/>
    <property type="evidence" value="ECO:0007669"/>
    <property type="project" value="UniProtKB-KW"/>
</dbReference>
<keyword evidence="2 5" id="KW-0812">Transmembrane</keyword>
<evidence type="ECO:0000256" key="2">
    <source>
        <dbReference type="ARBA" id="ARBA00022692"/>
    </source>
</evidence>
<feature type="transmembrane region" description="Helical" evidence="5">
    <location>
        <begin position="28"/>
        <end position="47"/>
    </location>
</feature>
<keyword evidence="4 5" id="KW-0472">Membrane</keyword>
<dbReference type="InterPro" id="IPR043504">
    <property type="entry name" value="Peptidase_S1_PA_chymotrypsin"/>
</dbReference>
<feature type="transmembrane region" description="Helical" evidence="5">
    <location>
        <begin position="104"/>
        <end position="122"/>
    </location>
</feature>
<feature type="transmembrane region" description="Helical" evidence="5">
    <location>
        <begin position="6"/>
        <end position="23"/>
    </location>
</feature>
<keyword evidence="6" id="KW-0378">Hydrolase</keyword>
<dbReference type="InterPro" id="IPR003825">
    <property type="entry name" value="Colicin-V_CvpA"/>
</dbReference>
<sequence>MSAATVLDIAVLAVIGLYFLTGLRQGLFVALGTLVGFVMGAAAAVYATPWMIDQVGSQWNLLVALGTVMACLILGQTIGMALGRSLRRITDATPLRGLERLAGGVLNLLLSALVIVTIVLLVRPLGLPAVTAATAESRVISWMMSVTPATLQDKVTEIRGQVIDAAALPEISNLIFPEQAAPSEPLSNPVLENASSSVVQVVGAAQACNYTSEGSGFAVDGGLVVTNAHVLAGVTTPTLLARGGEAATGEVIYFDEALDIAIISSPDLGVNPLPIDGTEIAAGTTVSFMGYPGGGGFQSKPATVQGLGITQTVDAQTGQTNPSRLVYQLAADVQQGNSGGPVLTEDGTVMAMIFAKATQGQSGYAVPASSIINALGQVEVGSQAVATGACAG</sequence>
<evidence type="ECO:0000256" key="1">
    <source>
        <dbReference type="ARBA" id="ARBA00004141"/>
    </source>
</evidence>
<dbReference type="PANTHER" id="PTHR43019">
    <property type="entry name" value="SERINE ENDOPROTEASE DEGS"/>
    <property type="match status" value="1"/>
</dbReference>
<keyword evidence="7" id="KW-1185">Reference proteome</keyword>
<evidence type="ECO:0000313" key="6">
    <source>
        <dbReference type="EMBL" id="GAA4788903.1"/>
    </source>
</evidence>
<dbReference type="Proteomes" id="UP001500187">
    <property type="component" value="Unassembled WGS sequence"/>
</dbReference>
<dbReference type="SUPFAM" id="SSF50494">
    <property type="entry name" value="Trypsin-like serine proteases"/>
    <property type="match status" value="1"/>
</dbReference>
<name>A0ABP9B2X2_9MICC</name>
<proteinExistence type="predicted"/>
<dbReference type="Pfam" id="PF13365">
    <property type="entry name" value="Trypsin_2"/>
    <property type="match status" value="1"/>
</dbReference>
<dbReference type="Pfam" id="PF02674">
    <property type="entry name" value="Colicin_V"/>
    <property type="match status" value="1"/>
</dbReference>
<dbReference type="RefSeq" id="WP_251379359.1">
    <property type="nucleotide sequence ID" value="NZ_BAABKP010000001.1"/>
</dbReference>
<dbReference type="InterPro" id="IPR047680">
    <property type="entry name" value="MarP-like"/>
</dbReference>
<evidence type="ECO:0000256" key="3">
    <source>
        <dbReference type="ARBA" id="ARBA00022989"/>
    </source>
</evidence>
<organism evidence="6 7">
    <name type="scientific">Rothia endophytica</name>
    <dbReference type="NCBI Taxonomy" id="1324766"/>
    <lineage>
        <taxon>Bacteria</taxon>
        <taxon>Bacillati</taxon>
        <taxon>Actinomycetota</taxon>
        <taxon>Actinomycetes</taxon>
        <taxon>Micrococcales</taxon>
        <taxon>Micrococcaceae</taxon>
        <taxon>Rothia</taxon>
    </lineage>
</organism>
<dbReference type="Gene3D" id="2.40.10.10">
    <property type="entry name" value="Trypsin-like serine proteases"/>
    <property type="match status" value="2"/>
</dbReference>
<dbReference type="PANTHER" id="PTHR43019:SF23">
    <property type="entry name" value="PROTEASE DO-LIKE 5, CHLOROPLASTIC"/>
    <property type="match status" value="1"/>
</dbReference>
<dbReference type="PRINTS" id="PR00834">
    <property type="entry name" value="PROTEASES2C"/>
</dbReference>
<evidence type="ECO:0000256" key="5">
    <source>
        <dbReference type="SAM" id="Phobius"/>
    </source>
</evidence>
<accession>A0ABP9B2X2</accession>
<keyword evidence="3 5" id="KW-1133">Transmembrane helix</keyword>
<evidence type="ECO:0000313" key="7">
    <source>
        <dbReference type="Proteomes" id="UP001500187"/>
    </source>
</evidence>
<feature type="transmembrane region" description="Helical" evidence="5">
    <location>
        <begin position="59"/>
        <end position="83"/>
    </location>
</feature>
<dbReference type="EMBL" id="BAABKP010000001">
    <property type="protein sequence ID" value="GAA4788903.1"/>
    <property type="molecule type" value="Genomic_DNA"/>
</dbReference>
<comment type="caution">
    <text evidence="6">The sequence shown here is derived from an EMBL/GenBank/DDBJ whole genome shotgun (WGS) entry which is preliminary data.</text>
</comment>